<keyword evidence="3" id="KW-1185">Reference proteome</keyword>
<dbReference type="Proteomes" id="UP001162891">
    <property type="component" value="Chromosome"/>
</dbReference>
<evidence type="ECO:0000313" key="3">
    <source>
        <dbReference type="Proteomes" id="UP001162891"/>
    </source>
</evidence>
<protein>
    <recommendedName>
        <fullName evidence="1">PPC domain-containing protein</fullName>
    </recommendedName>
</protein>
<evidence type="ECO:0000313" key="2">
    <source>
        <dbReference type="EMBL" id="BDG02190.1"/>
    </source>
</evidence>
<accession>A0ABN6MRF1</accession>
<dbReference type="RefSeq" id="WP_248359582.1">
    <property type="nucleotide sequence ID" value="NZ_AP025591.1"/>
</dbReference>
<dbReference type="Gene3D" id="3.30.1330.80">
    <property type="entry name" value="Hypothetical protein, similar to alpha- acetolactate decarboxylase, domain 2"/>
    <property type="match status" value="1"/>
</dbReference>
<dbReference type="Pfam" id="PF03479">
    <property type="entry name" value="PCC"/>
    <property type="match status" value="1"/>
</dbReference>
<proteinExistence type="predicted"/>
<organism evidence="2 3">
    <name type="scientific">Anaeromyxobacter oryzae</name>
    <dbReference type="NCBI Taxonomy" id="2918170"/>
    <lineage>
        <taxon>Bacteria</taxon>
        <taxon>Pseudomonadati</taxon>
        <taxon>Myxococcota</taxon>
        <taxon>Myxococcia</taxon>
        <taxon>Myxococcales</taxon>
        <taxon>Cystobacterineae</taxon>
        <taxon>Anaeromyxobacteraceae</taxon>
        <taxon>Anaeromyxobacter</taxon>
    </lineage>
</organism>
<reference evidence="3" key="1">
    <citation type="journal article" date="2022" name="Int. J. Syst. Evol. Microbiol.">
        <title>Anaeromyxobacter oryzae sp. nov., Anaeromyxobacter diazotrophicus sp. nov. and Anaeromyxobacter paludicola sp. nov., isolated from paddy soils.</title>
        <authorList>
            <person name="Itoh H."/>
            <person name="Xu Z."/>
            <person name="Mise K."/>
            <person name="Masuda Y."/>
            <person name="Ushijima N."/>
            <person name="Hayakawa C."/>
            <person name="Shiratori Y."/>
            <person name="Senoo K."/>
        </authorList>
    </citation>
    <scope>NUCLEOTIDE SEQUENCE [LARGE SCALE GENOMIC DNA]</scope>
    <source>
        <strain evidence="3">Red232</strain>
    </source>
</reference>
<gene>
    <name evidence="2" type="ORF">AMOR_11860</name>
</gene>
<dbReference type="PROSITE" id="PS51742">
    <property type="entry name" value="PPC"/>
    <property type="match status" value="1"/>
</dbReference>
<dbReference type="EMBL" id="AP025591">
    <property type="protein sequence ID" value="BDG02190.1"/>
    <property type="molecule type" value="Genomic_DNA"/>
</dbReference>
<evidence type="ECO:0000259" key="1">
    <source>
        <dbReference type="PROSITE" id="PS51742"/>
    </source>
</evidence>
<dbReference type="SUPFAM" id="SSF117856">
    <property type="entry name" value="AF0104/ALDC/Ptd012-like"/>
    <property type="match status" value="1"/>
</dbReference>
<feature type="domain" description="PPC" evidence="1">
    <location>
        <begin position="6"/>
        <end position="137"/>
    </location>
</feature>
<dbReference type="InterPro" id="IPR005175">
    <property type="entry name" value="PPC_dom"/>
</dbReference>
<name>A0ABN6MRF1_9BACT</name>
<sequence length="137" mass="14426">MNYRQARIERALLARVERGEDLLWALGELARWEKLDAALVRGSGTLAAADLAAAGGAVERLEGPLALATLAGTLALRDGRLEIALHAVVVGADGREARAGRLLAAIADGVDLVVDVLDDAGLEWRVDPESGGVARRR</sequence>